<evidence type="ECO:0000313" key="1">
    <source>
        <dbReference type="EMBL" id="MBE9022045.1"/>
    </source>
</evidence>
<keyword evidence="2" id="KW-1185">Reference proteome</keyword>
<dbReference type="Proteomes" id="UP000622533">
    <property type="component" value="Unassembled WGS sequence"/>
</dbReference>
<organism evidence="1 2">
    <name type="scientific">Desmonostoc muscorum LEGE 12446</name>
    <dbReference type="NCBI Taxonomy" id="1828758"/>
    <lineage>
        <taxon>Bacteria</taxon>
        <taxon>Bacillati</taxon>
        <taxon>Cyanobacteriota</taxon>
        <taxon>Cyanophyceae</taxon>
        <taxon>Nostocales</taxon>
        <taxon>Nostocaceae</taxon>
        <taxon>Desmonostoc</taxon>
    </lineage>
</organism>
<protein>
    <submittedName>
        <fullName evidence="1">Uncharacterized protein</fullName>
    </submittedName>
</protein>
<gene>
    <name evidence="1" type="ORF">IQ276_06245</name>
</gene>
<dbReference type="EMBL" id="JADEXS010000055">
    <property type="protein sequence ID" value="MBE9022045.1"/>
    <property type="molecule type" value="Genomic_DNA"/>
</dbReference>
<name>A0A8J6ZTA9_DESMC</name>
<dbReference type="RefSeq" id="WP_193914486.1">
    <property type="nucleotide sequence ID" value="NZ_JADEXS020000001.1"/>
</dbReference>
<comment type="caution">
    <text evidence="1">The sequence shown here is derived from an EMBL/GenBank/DDBJ whole genome shotgun (WGS) entry which is preliminary data.</text>
</comment>
<accession>A0A8J6ZTA9</accession>
<evidence type="ECO:0000313" key="2">
    <source>
        <dbReference type="Proteomes" id="UP000622533"/>
    </source>
</evidence>
<dbReference type="AlphaFoldDB" id="A0A8J6ZTA9"/>
<proteinExistence type="predicted"/>
<reference evidence="1" key="1">
    <citation type="submission" date="2020-10" db="EMBL/GenBank/DDBJ databases">
        <authorList>
            <person name="Castelo-Branco R."/>
            <person name="Eusebio N."/>
            <person name="Adriana R."/>
            <person name="Vieira A."/>
            <person name="Brugerolle De Fraissinette N."/>
            <person name="Rezende De Castro R."/>
            <person name="Schneider M.P."/>
            <person name="Vasconcelos V."/>
            <person name="Leao P.N."/>
        </authorList>
    </citation>
    <scope>NUCLEOTIDE SEQUENCE</scope>
    <source>
        <strain evidence="1">LEGE 12446</strain>
    </source>
</reference>
<sequence>MRLRILSVQHDNLDASEIKSGSIGVIRSQESNKECVVQAIAMPKILKIEQHNCLEHLEKRWNPAL</sequence>